<gene>
    <name evidence="3" type="ORF">IQ266_03960</name>
</gene>
<dbReference type="PROSITE" id="PS00330">
    <property type="entry name" value="HEMOLYSIN_CALCIUM"/>
    <property type="match status" value="1"/>
</dbReference>
<evidence type="ECO:0000256" key="1">
    <source>
        <dbReference type="ARBA" id="ARBA00004613"/>
    </source>
</evidence>
<comment type="subcellular location">
    <subcellularLocation>
        <location evidence="1">Secreted</location>
    </subcellularLocation>
</comment>
<protein>
    <recommendedName>
        <fullName evidence="5">Hemolysin-type calcium-binding repeat-containing protein</fullName>
    </recommendedName>
</protein>
<dbReference type="InterPro" id="IPR018511">
    <property type="entry name" value="Hemolysin-typ_Ca-bd_CS"/>
</dbReference>
<dbReference type="EMBL" id="JADEXQ010000009">
    <property type="protein sequence ID" value="MBE9028916.1"/>
    <property type="molecule type" value="Genomic_DNA"/>
</dbReference>
<dbReference type="Gene3D" id="2.150.10.10">
    <property type="entry name" value="Serralysin-like metalloprotease, C-terminal"/>
    <property type="match status" value="2"/>
</dbReference>
<keyword evidence="4" id="KW-1185">Reference proteome</keyword>
<comment type="caution">
    <text evidence="3">The sequence shown here is derived from an EMBL/GenBank/DDBJ whole genome shotgun (WGS) entry which is preliminary data.</text>
</comment>
<dbReference type="Pfam" id="PF00353">
    <property type="entry name" value="HemolysinCabind"/>
    <property type="match status" value="2"/>
</dbReference>
<dbReference type="GO" id="GO:0005509">
    <property type="term" value="F:calcium ion binding"/>
    <property type="evidence" value="ECO:0007669"/>
    <property type="project" value="InterPro"/>
</dbReference>
<evidence type="ECO:0000256" key="2">
    <source>
        <dbReference type="ARBA" id="ARBA00022525"/>
    </source>
</evidence>
<dbReference type="InterPro" id="IPR050557">
    <property type="entry name" value="RTX_toxin/Mannuronan_C5-epim"/>
</dbReference>
<name>A0A928VLP0_9CYAN</name>
<dbReference type="InterPro" id="IPR001343">
    <property type="entry name" value="Hemolysn_Ca-bd"/>
</dbReference>
<dbReference type="AlphaFoldDB" id="A0A928VLP0"/>
<dbReference type="SUPFAM" id="SSF51120">
    <property type="entry name" value="beta-Roll"/>
    <property type="match status" value="1"/>
</dbReference>
<dbReference type="InterPro" id="IPR011049">
    <property type="entry name" value="Serralysin-like_metalloprot_C"/>
</dbReference>
<reference evidence="3" key="1">
    <citation type="submission" date="2020-10" db="EMBL/GenBank/DDBJ databases">
        <authorList>
            <person name="Castelo-Branco R."/>
            <person name="Eusebio N."/>
            <person name="Adriana R."/>
            <person name="Vieira A."/>
            <person name="Brugerolle De Fraissinette N."/>
            <person name="Rezende De Castro R."/>
            <person name="Schneider M.P."/>
            <person name="Vasconcelos V."/>
            <person name="Leao P.N."/>
        </authorList>
    </citation>
    <scope>NUCLEOTIDE SEQUENCE</scope>
    <source>
        <strain evidence="3">LEGE 11480</strain>
    </source>
</reference>
<sequence>MDATKNLEFGVKYAGFWEGDAAVKGIFSTTEAAAADGVVSLDELISWKWDWTGNGDVGAFAIDSTSGSASALVPPGGFIIGGANTPVDASFNDADGTDQGLYESAAGDQVIDLGALLIQDFAAGTTATGDASAAGSVSVSPIIDFAINYSGFWADGGAITGIFSASEADAADGIVSLDELVAWQWDWSGNSEVAAFSVSSEDGSASSLIPPHGFKIGDINTPVAFDFTDADGLDQGLYESGSGEQVIDLGTLIIEDFGAGTTALGDVTASGTIAASKVLNFTTEFSGYWENDGGGAIQGGFSASAADAADGVVSIDELISWNWSWTGNSEVGAFSVDSTGSTALALLPPGGFAVDGNKVLDVDFNAADKLDQGLYESANGKQLIDIGALLVEDFGAGTFSQGAVEKPVVAAPPTIEPPVDKAPVNLFGNGAAETLKGGAGNDNIFGNGGPDQLIGGAGNDKIYGSDTAENIIGGTGDDVIYANGGMDYINSGSGQDQVWLGGASQSTVVLEAGDGYDTIVNYQAGSTRLQISSLTGLSLTNSANGLEITQGGDLLAVVANQTTDSFNTSSLFAG</sequence>
<dbReference type="Proteomes" id="UP000625316">
    <property type="component" value="Unassembled WGS sequence"/>
</dbReference>
<dbReference type="PANTHER" id="PTHR38340:SF1">
    <property type="entry name" value="S-LAYER PROTEIN"/>
    <property type="match status" value="1"/>
</dbReference>
<keyword evidence="2" id="KW-0964">Secreted</keyword>
<dbReference type="GO" id="GO:0005576">
    <property type="term" value="C:extracellular region"/>
    <property type="evidence" value="ECO:0007669"/>
    <property type="project" value="UniProtKB-SubCell"/>
</dbReference>
<dbReference type="PANTHER" id="PTHR38340">
    <property type="entry name" value="S-LAYER PROTEIN"/>
    <property type="match status" value="1"/>
</dbReference>
<evidence type="ECO:0008006" key="5">
    <source>
        <dbReference type="Google" id="ProtNLM"/>
    </source>
</evidence>
<accession>A0A928VLP0</accession>
<dbReference type="RefSeq" id="WP_264323739.1">
    <property type="nucleotide sequence ID" value="NZ_JADEXQ010000009.1"/>
</dbReference>
<dbReference type="PRINTS" id="PR00313">
    <property type="entry name" value="CABNDNGRPT"/>
</dbReference>
<evidence type="ECO:0000313" key="3">
    <source>
        <dbReference type="EMBL" id="MBE9028916.1"/>
    </source>
</evidence>
<organism evidence="3 4">
    <name type="scientific">Romeriopsis navalis LEGE 11480</name>
    <dbReference type="NCBI Taxonomy" id="2777977"/>
    <lineage>
        <taxon>Bacteria</taxon>
        <taxon>Bacillati</taxon>
        <taxon>Cyanobacteriota</taxon>
        <taxon>Cyanophyceae</taxon>
        <taxon>Leptolyngbyales</taxon>
        <taxon>Leptolyngbyaceae</taxon>
        <taxon>Romeriopsis</taxon>
        <taxon>Romeriopsis navalis</taxon>
    </lineage>
</organism>
<evidence type="ECO:0000313" key="4">
    <source>
        <dbReference type="Proteomes" id="UP000625316"/>
    </source>
</evidence>
<proteinExistence type="predicted"/>